<reference evidence="3" key="1">
    <citation type="journal article" date="2020" name="Stud. Mycol.">
        <title>101 Dothideomycetes genomes: a test case for predicting lifestyles and emergence of pathogens.</title>
        <authorList>
            <person name="Haridas S."/>
            <person name="Albert R."/>
            <person name="Binder M."/>
            <person name="Bloem J."/>
            <person name="Labutti K."/>
            <person name="Salamov A."/>
            <person name="Andreopoulos B."/>
            <person name="Baker S."/>
            <person name="Barry K."/>
            <person name="Bills G."/>
            <person name="Bluhm B."/>
            <person name="Cannon C."/>
            <person name="Castanera R."/>
            <person name="Culley D."/>
            <person name="Daum C."/>
            <person name="Ezra D."/>
            <person name="Gonzalez J."/>
            <person name="Henrissat B."/>
            <person name="Kuo A."/>
            <person name="Liang C."/>
            <person name="Lipzen A."/>
            <person name="Lutzoni F."/>
            <person name="Magnuson J."/>
            <person name="Mondo S."/>
            <person name="Nolan M."/>
            <person name="Ohm R."/>
            <person name="Pangilinan J."/>
            <person name="Park H.-J."/>
            <person name="Ramirez L."/>
            <person name="Alfaro M."/>
            <person name="Sun H."/>
            <person name="Tritt A."/>
            <person name="Yoshinaga Y."/>
            <person name="Zwiers L.-H."/>
            <person name="Turgeon B."/>
            <person name="Goodwin S."/>
            <person name="Spatafora J."/>
            <person name="Crous P."/>
            <person name="Grigoriev I."/>
        </authorList>
    </citation>
    <scope>NUCLEOTIDE SEQUENCE</scope>
    <source>
        <strain evidence="3">CBS 109.77</strain>
    </source>
</reference>
<feature type="compositionally biased region" description="Low complexity" evidence="1">
    <location>
        <begin position="48"/>
        <end position="65"/>
    </location>
</feature>
<name>A0A6A6XP59_9PLEO</name>
<dbReference type="EMBL" id="MU001790">
    <property type="protein sequence ID" value="KAF2798139.1"/>
    <property type="molecule type" value="Genomic_DNA"/>
</dbReference>
<accession>A0A6A6XP59</accession>
<keyword evidence="2" id="KW-1133">Transmembrane helix</keyword>
<feature type="region of interest" description="Disordered" evidence="1">
    <location>
        <begin position="1"/>
        <end position="93"/>
    </location>
</feature>
<keyword evidence="2" id="KW-0812">Transmembrane</keyword>
<evidence type="ECO:0000313" key="3">
    <source>
        <dbReference type="EMBL" id="KAF2798139.1"/>
    </source>
</evidence>
<sequence>MGFTFFSDPDPDPDPLSYTLIPHLPIPTPSSVEPKTTPLTTPPPTQGPSRSTPSLPTLLSLSTTTQMPRTALNPTTSPPNPTSTSSPRHTIPEAPWERPMITAIWCFVVIPCALFLFWRDVWKGEGFRDAEWALERRWGRMRGKEIGEVGPRTKGGGKGKRGGVKEVGFVTTAGLDIV</sequence>
<keyword evidence="4" id="KW-1185">Reference proteome</keyword>
<keyword evidence="2" id="KW-0472">Membrane</keyword>
<feature type="transmembrane region" description="Helical" evidence="2">
    <location>
        <begin position="100"/>
        <end position="118"/>
    </location>
</feature>
<dbReference type="AlphaFoldDB" id="A0A6A6XP59"/>
<evidence type="ECO:0000256" key="2">
    <source>
        <dbReference type="SAM" id="Phobius"/>
    </source>
</evidence>
<evidence type="ECO:0000313" key="4">
    <source>
        <dbReference type="Proteomes" id="UP000799757"/>
    </source>
</evidence>
<protein>
    <submittedName>
        <fullName evidence="3">Uncharacterized protein</fullName>
    </submittedName>
</protein>
<gene>
    <name evidence="3" type="ORF">K505DRAFT_357762</name>
</gene>
<proteinExistence type="predicted"/>
<organism evidence="3 4">
    <name type="scientific">Melanomma pulvis-pyrius CBS 109.77</name>
    <dbReference type="NCBI Taxonomy" id="1314802"/>
    <lineage>
        <taxon>Eukaryota</taxon>
        <taxon>Fungi</taxon>
        <taxon>Dikarya</taxon>
        <taxon>Ascomycota</taxon>
        <taxon>Pezizomycotina</taxon>
        <taxon>Dothideomycetes</taxon>
        <taxon>Pleosporomycetidae</taxon>
        <taxon>Pleosporales</taxon>
        <taxon>Melanommataceae</taxon>
        <taxon>Melanomma</taxon>
    </lineage>
</organism>
<evidence type="ECO:0000256" key="1">
    <source>
        <dbReference type="SAM" id="MobiDB-lite"/>
    </source>
</evidence>
<dbReference type="Proteomes" id="UP000799757">
    <property type="component" value="Unassembled WGS sequence"/>
</dbReference>